<organism evidence="3 4">
    <name type="scientific">Rubus argutus</name>
    <name type="common">Southern blackberry</name>
    <dbReference type="NCBI Taxonomy" id="59490"/>
    <lineage>
        <taxon>Eukaryota</taxon>
        <taxon>Viridiplantae</taxon>
        <taxon>Streptophyta</taxon>
        <taxon>Embryophyta</taxon>
        <taxon>Tracheophyta</taxon>
        <taxon>Spermatophyta</taxon>
        <taxon>Magnoliopsida</taxon>
        <taxon>eudicotyledons</taxon>
        <taxon>Gunneridae</taxon>
        <taxon>Pentapetalae</taxon>
        <taxon>rosids</taxon>
        <taxon>fabids</taxon>
        <taxon>Rosales</taxon>
        <taxon>Rosaceae</taxon>
        <taxon>Rosoideae</taxon>
        <taxon>Rosoideae incertae sedis</taxon>
        <taxon>Rubus</taxon>
    </lineage>
</organism>
<dbReference type="PANTHER" id="PTHR46085">
    <property type="entry name" value="ARFGAP/RECO-RELATED"/>
    <property type="match status" value="1"/>
</dbReference>
<proteinExistence type="predicted"/>
<feature type="compositionally biased region" description="Basic and acidic residues" evidence="1">
    <location>
        <begin position="105"/>
        <end position="125"/>
    </location>
</feature>
<dbReference type="Pfam" id="PF01412">
    <property type="entry name" value="ArfGap"/>
    <property type="match status" value="1"/>
</dbReference>
<keyword evidence="4" id="KW-1185">Reference proteome</keyword>
<dbReference type="Proteomes" id="UP001457282">
    <property type="component" value="Unassembled WGS sequence"/>
</dbReference>
<evidence type="ECO:0000259" key="2">
    <source>
        <dbReference type="SMART" id="SM00105"/>
    </source>
</evidence>
<dbReference type="AlphaFoldDB" id="A0AAW1YSF1"/>
<feature type="compositionally biased region" description="Polar residues" evidence="1">
    <location>
        <begin position="211"/>
        <end position="236"/>
    </location>
</feature>
<evidence type="ECO:0000313" key="3">
    <source>
        <dbReference type="EMBL" id="KAK9951508.1"/>
    </source>
</evidence>
<name>A0AAW1YSF1_RUBAR</name>
<feature type="region of interest" description="Disordered" evidence="1">
    <location>
        <begin position="101"/>
        <end position="171"/>
    </location>
</feature>
<feature type="region of interest" description="Disordered" evidence="1">
    <location>
        <begin position="186"/>
        <end position="238"/>
    </location>
</feature>
<dbReference type="InterPro" id="IPR044820">
    <property type="entry name" value="AGD14-like"/>
</dbReference>
<evidence type="ECO:0000313" key="4">
    <source>
        <dbReference type="Proteomes" id="UP001457282"/>
    </source>
</evidence>
<dbReference type="InterPro" id="IPR001164">
    <property type="entry name" value="ArfGAP_dom"/>
</dbReference>
<dbReference type="InterPro" id="IPR038508">
    <property type="entry name" value="ArfGAP_dom_sf"/>
</dbReference>
<feature type="compositionally biased region" description="Basic and acidic residues" evidence="1">
    <location>
        <begin position="158"/>
        <end position="167"/>
    </location>
</feature>
<dbReference type="EMBL" id="JBEDUW010000001">
    <property type="protein sequence ID" value="KAK9951508.1"/>
    <property type="molecule type" value="Genomic_DNA"/>
</dbReference>
<evidence type="ECO:0000256" key="1">
    <source>
        <dbReference type="SAM" id="MobiDB-lite"/>
    </source>
</evidence>
<gene>
    <name evidence="3" type="ORF">M0R45_006946</name>
</gene>
<feature type="compositionally biased region" description="Low complexity" evidence="1">
    <location>
        <begin position="128"/>
        <end position="140"/>
    </location>
</feature>
<feature type="domain" description="Arf-GAP" evidence="2">
    <location>
        <begin position="11"/>
        <end position="108"/>
    </location>
</feature>
<accession>A0AAW1YSF1</accession>
<dbReference type="GO" id="GO:0005096">
    <property type="term" value="F:GTPase activator activity"/>
    <property type="evidence" value="ECO:0007669"/>
    <property type="project" value="InterPro"/>
</dbReference>
<dbReference type="Gene3D" id="1.10.220.150">
    <property type="entry name" value="Arf GTPase activating protein"/>
    <property type="match status" value="1"/>
</dbReference>
<dbReference type="InterPro" id="IPR037278">
    <property type="entry name" value="ARFGAP/RecO"/>
</dbReference>
<dbReference type="SUPFAM" id="SSF57863">
    <property type="entry name" value="ArfGap/RecO-like zinc finger"/>
    <property type="match status" value="1"/>
</dbReference>
<sequence>MASRKEEERNEKIIRGLMKLPPNRRCNQLGIHREFTHRVKSVSMSKFTSQEVEALQNGGNQRAREIYLKDWDLQRQRLPDSSKVDKIREFIRSVYVDRQYAGGRTSEKPPRDLQNHRIREDETRRASSYHSYSQSPPYDYQYEDRRYGKQAAALTRKPGSDRGRYEGKLSSFGYSAGRLSDQMYEDRFENDGSGSRVSDYSVSSGGDASRSGVQSPNFQKDIGTSSPSFHPSQDTVSEVRCQAKSTVLEANVNRDAEAKPFSQRTVSSGSFGSVDSYSMSVKSFNSGGLTDAVSEPDQYAGILQDKPTSLSSLFGSSDRLDLFKAPVQPEEISSAASSIDLFQLPAASSSLSINSFQPSVLSSVSSSNVHQPPQALTPSLELFADFPQHQSPAKQVQESVPKNEGWATFDTHQPSTSISGTENIIPANIASNDGGSIGNFDLFSSSNPVQWPSFANISNPWNDNLHDFTAPNTTESTQSWNAFEDSTGHFPLEGTKKSSESVGTDKLLSAGDQYMGVRISEDCSQDGIQRAASEVESHDPSLPLHVLGPQYTPQVLPQMGEITSHATDRRSNNPFDLPYDTDPEQTDMFLDISSLQASLPNAPLQSSFLSDISQPWFPQNPATVMPYIPAAVEGGLTYLAGQAQSTQIPNVSTQGPVASIGGNPFA</sequence>
<feature type="compositionally biased region" description="Low complexity" evidence="1">
    <location>
        <begin position="191"/>
        <end position="209"/>
    </location>
</feature>
<protein>
    <recommendedName>
        <fullName evidence="2">Arf-GAP domain-containing protein</fullName>
    </recommendedName>
</protein>
<dbReference type="SMART" id="SM00105">
    <property type="entry name" value="ArfGap"/>
    <property type="match status" value="1"/>
</dbReference>
<dbReference type="PANTHER" id="PTHR46085:SF4">
    <property type="entry name" value="ADP-RIBOSYLATION FACTOR GTPASE-ACTIVATING PROTEIN AGD14-RELATED"/>
    <property type="match status" value="1"/>
</dbReference>
<comment type="caution">
    <text evidence="3">The sequence shown here is derived from an EMBL/GenBank/DDBJ whole genome shotgun (WGS) entry which is preliminary data.</text>
</comment>
<reference evidence="3 4" key="1">
    <citation type="journal article" date="2023" name="G3 (Bethesda)">
        <title>A chromosome-length genome assembly and annotation of blackberry (Rubus argutus, cv. 'Hillquist').</title>
        <authorList>
            <person name="Bruna T."/>
            <person name="Aryal R."/>
            <person name="Dudchenko O."/>
            <person name="Sargent D.J."/>
            <person name="Mead D."/>
            <person name="Buti M."/>
            <person name="Cavallini A."/>
            <person name="Hytonen T."/>
            <person name="Andres J."/>
            <person name="Pham M."/>
            <person name="Weisz D."/>
            <person name="Mascagni F."/>
            <person name="Usai G."/>
            <person name="Natali L."/>
            <person name="Bassil N."/>
            <person name="Fernandez G.E."/>
            <person name="Lomsadze A."/>
            <person name="Armour M."/>
            <person name="Olukolu B."/>
            <person name="Poorten T."/>
            <person name="Britton C."/>
            <person name="Davik J."/>
            <person name="Ashrafi H."/>
            <person name="Aiden E.L."/>
            <person name="Borodovsky M."/>
            <person name="Worthington M."/>
        </authorList>
    </citation>
    <scope>NUCLEOTIDE SEQUENCE [LARGE SCALE GENOMIC DNA]</scope>
    <source>
        <strain evidence="3">PI 553951</strain>
    </source>
</reference>